<dbReference type="Proteomes" id="UP001187471">
    <property type="component" value="Unassembled WGS sequence"/>
</dbReference>
<sequence length="211" mass="23215">MMQSFISSDMWIMEQNALPRASYLQGRSCARGHVELAVLVAIACLRLCGTGADANKWSDGDGPSLDSPCILFGKAFLMPRSMALATPAVAKVERRRSDQCPQLLLQSHDAGFEHSPASTGEEQSKCRFEQAGAGGAKISMLNEADELARLKSIPTRTPSFRPNRRYHEVRDGRSAEVSERELMGIQIQNKRNEADESTLPKSLPARAPPFR</sequence>
<name>A0AA88UE46_9ASTE</name>
<feature type="compositionally biased region" description="Basic and acidic residues" evidence="1">
    <location>
        <begin position="165"/>
        <end position="182"/>
    </location>
</feature>
<dbReference type="AlphaFoldDB" id="A0AA88UE46"/>
<protein>
    <submittedName>
        <fullName evidence="2">Uncharacterized protein</fullName>
    </submittedName>
</protein>
<dbReference type="EMBL" id="JAVXUO010001527">
    <property type="protein sequence ID" value="KAK2981449.1"/>
    <property type="molecule type" value="Genomic_DNA"/>
</dbReference>
<keyword evidence="3" id="KW-1185">Reference proteome</keyword>
<evidence type="ECO:0000313" key="2">
    <source>
        <dbReference type="EMBL" id="KAK2981449.1"/>
    </source>
</evidence>
<feature type="region of interest" description="Disordered" evidence="1">
    <location>
        <begin position="152"/>
        <end position="211"/>
    </location>
</feature>
<proteinExistence type="predicted"/>
<gene>
    <name evidence="2" type="ORF">RJ640_001963</name>
</gene>
<comment type="caution">
    <text evidence="2">The sequence shown here is derived from an EMBL/GenBank/DDBJ whole genome shotgun (WGS) entry which is preliminary data.</text>
</comment>
<evidence type="ECO:0000256" key="1">
    <source>
        <dbReference type="SAM" id="MobiDB-lite"/>
    </source>
</evidence>
<accession>A0AA88UE46</accession>
<reference evidence="2" key="1">
    <citation type="submission" date="2022-12" db="EMBL/GenBank/DDBJ databases">
        <title>Draft genome assemblies for two species of Escallonia (Escalloniales).</title>
        <authorList>
            <person name="Chanderbali A."/>
            <person name="Dervinis C."/>
            <person name="Anghel I."/>
            <person name="Soltis D."/>
            <person name="Soltis P."/>
            <person name="Zapata F."/>
        </authorList>
    </citation>
    <scope>NUCLEOTIDE SEQUENCE</scope>
    <source>
        <strain evidence="2">UCBG92.1500</strain>
        <tissue evidence="2">Leaf</tissue>
    </source>
</reference>
<organism evidence="2 3">
    <name type="scientific">Escallonia rubra</name>
    <dbReference type="NCBI Taxonomy" id="112253"/>
    <lineage>
        <taxon>Eukaryota</taxon>
        <taxon>Viridiplantae</taxon>
        <taxon>Streptophyta</taxon>
        <taxon>Embryophyta</taxon>
        <taxon>Tracheophyta</taxon>
        <taxon>Spermatophyta</taxon>
        <taxon>Magnoliopsida</taxon>
        <taxon>eudicotyledons</taxon>
        <taxon>Gunneridae</taxon>
        <taxon>Pentapetalae</taxon>
        <taxon>asterids</taxon>
        <taxon>campanulids</taxon>
        <taxon>Escalloniales</taxon>
        <taxon>Escalloniaceae</taxon>
        <taxon>Escallonia</taxon>
    </lineage>
</organism>
<evidence type="ECO:0000313" key="3">
    <source>
        <dbReference type="Proteomes" id="UP001187471"/>
    </source>
</evidence>